<dbReference type="EMBL" id="SMFR01000003">
    <property type="protein sequence ID" value="TCJ95609.1"/>
    <property type="molecule type" value="Genomic_DNA"/>
</dbReference>
<comment type="caution">
    <text evidence="1">The sequence shown here is derived from an EMBL/GenBank/DDBJ whole genome shotgun (WGS) entry which is preliminary data.</text>
</comment>
<dbReference type="AlphaFoldDB" id="A0A4R1FQ59"/>
<dbReference type="Proteomes" id="UP000294856">
    <property type="component" value="Unassembled WGS sequence"/>
</dbReference>
<evidence type="ECO:0000313" key="1">
    <source>
        <dbReference type="EMBL" id="TCJ95609.1"/>
    </source>
</evidence>
<name>A0A4R1FQ59_9NOCA</name>
<proteinExistence type="predicted"/>
<gene>
    <name evidence="1" type="ORF">DFR71_4524</name>
</gene>
<sequence>MSAILFADGCDGLYRNMASQETQVAEVDSFTADWQQWHRQQEARLSDRHGFLAITNLHWLTETPERFTDAPGAWSTGVDGVVVVLDEGEELIIDGTPVRGRYAFGPIAERDGVNAVWGDAVIEVARRGGNDIVRPRHPKNELRTAFRGTPAFAPDPNWVVTGRYVRFEQPRPTTVGASVEGLEHVYDAPGQVEFDVDGQSLRLTAFPGRNPGDLSVLFTDSTSGVTTYAANRVLQVPTPAADGTVVLDFNRAVNLPCAYTDLATCPLPPAENRLPIAVEAGEKIPYERQK</sequence>
<dbReference type="STRING" id="1210063.GCA_001612665_04006"/>
<evidence type="ECO:0000313" key="2">
    <source>
        <dbReference type="Proteomes" id="UP000294856"/>
    </source>
</evidence>
<keyword evidence="2" id="KW-1185">Reference proteome</keyword>
<reference evidence="1 2" key="1">
    <citation type="submission" date="2019-03" db="EMBL/GenBank/DDBJ databases">
        <title>Genomic Encyclopedia of Type Strains, Phase IV (KMG-IV): sequencing the most valuable type-strain genomes for metagenomic binning, comparative biology and taxonomic classification.</title>
        <authorList>
            <person name="Goeker M."/>
        </authorList>
    </citation>
    <scope>NUCLEOTIDE SEQUENCE [LARGE SCALE GENOMIC DNA]</scope>
    <source>
        <strain evidence="1 2">DSM 44684</strain>
    </source>
</reference>
<protein>
    <recommendedName>
        <fullName evidence="3">DUF1684 domain-containing protein</fullName>
    </recommendedName>
</protein>
<accession>A0A4R1FQ59</accession>
<dbReference type="PANTHER" id="PTHR41913">
    <property type="entry name" value="DUF1684 DOMAIN-CONTAINING PROTEIN"/>
    <property type="match status" value="1"/>
</dbReference>
<evidence type="ECO:0008006" key="3">
    <source>
        <dbReference type="Google" id="ProtNLM"/>
    </source>
</evidence>
<dbReference type="PANTHER" id="PTHR41913:SF1">
    <property type="entry name" value="DUF1684 DOMAIN-CONTAINING PROTEIN"/>
    <property type="match status" value="1"/>
</dbReference>
<dbReference type="Pfam" id="PF07920">
    <property type="entry name" value="DUF1684"/>
    <property type="match status" value="1"/>
</dbReference>
<dbReference type="InterPro" id="IPR012467">
    <property type="entry name" value="DUF1684"/>
</dbReference>
<organism evidence="1 2">
    <name type="scientific">Nocardia alba</name>
    <dbReference type="NCBI Taxonomy" id="225051"/>
    <lineage>
        <taxon>Bacteria</taxon>
        <taxon>Bacillati</taxon>
        <taxon>Actinomycetota</taxon>
        <taxon>Actinomycetes</taxon>
        <taxon>Mycobacteriales</taxon>
        <taxon>Nocardiaceae</taxon>
        <taxon>Nocardia</taxon>
    </lineage>
</organism>